<comment type="caution">
    <text evidence="9">The sequence shown here is derived from an EMBL/GenBank/DDBJ whole genome shotgun (WGS) entry which is preliminary data.</text>
</comment>
<keyword evidence="2 7" id="KW-0808">Transferase</keyword>
<dbReference type="AlphaFoldDB" id="A0A6I0F0B2"/>
<dbReference type="PANTHER" id="PTHR35526">
    <property type="entry name" value="ANTI-SIGMA-F FACTOR RSBW-RELATED"/>
    <property type="match status" value="1"/>
</dbReference>
<keyword evidence="4 7" id="KW-0418">Kinase</keyword>
<keyword evidence="6 7" id="KW-0749">Sporulation</keyword>
<dbReference type="Gene3D" id="3.30.565.10">
    <property type="entry name" value="Histidine kinase-like ATPase, C-terminal domain"/>
    <property type="match status" value="1"/>
</dbReference>
<reference evidence="9 10" key="1">
    <citation type="submission" date="2019-10" db="EMBL/GenBank/DDBJ databases">
        <title>Whole-genome sequence of the extremophile Heliorestis acidaminivorans DSM 24790.</title>
        <authorList>
            <person name="Kyndt J.A."/>
            <person name="Meyer T.E."/>
        </authorList>
    </citation>
    <scope>NUCLEOTIDE SEQUENCE [LARGE SCALE GENOMIC DNA]</scope>
    <source>
        <strain evidence="9 10">DSM 24790</strain>
    </source>
</reference>
<dbReference type="EMBL" id="WBXO01000010">
    <property type="protein sequence ID" value="KAB2951704.1"/>
    <property type="molecule type" value="Genomic_DNA"/>
</dbReference>
<dbReference type="GO" id="GO:0005524">
    <property type="term" value="F:ATP binding"/>
    <property type="evidence" value="ECO:0007669"/>
    <property type="project" value="UniProtKB-KW"/>
</dbReference>
<evidence type="ECO:0000256" key="4">
    <source>
        <dbReference type="ARBA" id="ARBA00022777"/>
    </source>
</evidence>
<evidence type="ECO:0000259" key="8">
    <source>
        <dbReference type="SMART" id="SM00387"/>
    </source>
</evidence>
<feature type="domain" description="Histidine kinase/HSP90-like ATPase" evidence="8">
    <location>
        <begin position="37"/>
        <end position="140"/>
    </location>
</feature>
<comment type="catalytic activity">
    <reaction evidence="7">
        <text>L-seryl-[protein] + ATP = O-phospho-L-seryl-[protein] + ADP + H(+)</text>
        <dbReference type="Rhea" id="RHEA:17989"/>
        <dbReference type="Rhea" id="RHEA-COMP:9863"/>
        <dbReference type="Rhea" id="RHEA-COMP:11604"/>
        <dbReference type="ChEBI" id="CHEBI:15378"/>
        <dbReference type="ChEBI" id="CHEBI:29999"/>
        <dbReference type="ChEBI" id="CHEBI:30616"/>
        <dbReference type="ChEBI" id="CHEBI:83421"/>
        <dbReference type="ChEBI" id="CHEBI:456216"/>
        <dbReference type="EC" id="2.7.11.1"/>
    </reaction>
</comment>
<dbReference type="Proteomes" id="UP000468766">
    <property type="component" value="Unassembled WGS sequence"/>
</dbReference>
<dbReference type="SMART" id="SM00387">
    <property type="entry name" value="HATPase_c"/>
    <property type="match status" value="1"/>
</dbReference>
<dbReference type="InterPro" id="IPR010194">
    <property type="entry name" value="Anti-sigma_F"/>
</dbReference>
<dbReference type="InterPro" id="IPR050267">
    <property type="entry name" value="Anti-sigma-factor_SerPK"/>
</dbReference>
<comment type="catalytic activity">
    <reaction evidence="7">
        <text>L-threonyl-[protein] + ATP = O-phospho-L-threonyl-[protein] + ADP + H(+)</text>
        <dbReference type="Rhea" id="RHEA:46608"/>
        <dbReference type="Rhea" id="RHEA-COMP:11060"/>
        <dbReference type="Rhea" id="RHEA-COMP:11605"/>
        <dbReference type="ChEBI" id="CHEBI:15378"/>
        <dbReference type="ChEBI" id="CHEBI:30013"/>
        <dbReference type="ChEBI" id="CHEBI:30616"/>
        <dbReference type="ChEBI" id="CHEBI:61977"/>
        <dbReference type="ChEBI" id="CHEBI:456216"/>
        <dbReference type="EC" id="2.7.11.1"/>
    </reaction>
</comment>
<dbReference type="OrthoDB" id="9768808at2"/>
<comment type="function">
    <text evidence="7">Binds to sigma F and blocks its ability to form an RNA polymerase holoenzyme (E-sigma F). Phosphorylates SpoIIAA on a serine residue. This phosphorylation may enable SpoIIAA to act as an anti-anti-sigma factor that counteracts SpoIIAB and thus releases sigma F from inhibition.</text>
</comment>
<gene>
    <name evidence="7" type="primary">spoIIAB</name>
    <name evidence="9" type="ORF">F9B85_11795</name>
</gene>
<comment type="similarity">
    <text evidence="7">Belongs to the anti-sigma-factor family.</text>
</comment>
<dbReference type="GO" id="GO:0042174">
    <property type="term" value="P:negative regulation of sporulation resulting in formation of a cellular spore"/>
    <property type="evidence" value="ECO:0007669"/>
    <property type="project" value="InterPro"/>
</dbReference>
<evidence type="ECO:0000313" key="10">
    <source>
        <dbReference type="Proteomes" id="UP000468766"/>
    </source>
</evidence>
<evidence type="ECO:0000256" key="3">
    <source>
        <dbReference type="ARBA" id="ARBA00022741"/>
    </source>
</evidence>
<dbReference type="SUPFAM" id="SSF55874">
    <property type="entry name" value="ATPase domain of HSP90 chaperone/DNA topoisomerase II/histidine kinase"/>
    <property type="match status" value="1"/>
</dbReference>
<evidence type="ECO:0000256" key="6">
    <source>
        <dbReference type="ARBA" id="ARBA00022969"/>
    </source>
</evidence>
<keyword evidence="1 7" id="KW-0723">Serine/threonine-protein kinase</keyword>
<evidence type="ECO:0000313" key="9">
    <source>
        <dbReference type="EMBL" id="KAB2951704.1"/>
    </source>
</evidence>
<name>A0A6I0F0B2_9FIRM</name>
<evidence type="ECO:0000256" key="7">
    <source>
        <dbReference type="HAMAP-Rule" id="MF_00637"/>
    </source>
</evidence>
<dbReference type="NCBIfam" id="TIGR01925">
    <property type="entry name" value="spIIAB"/>
    <property type="match status" value="1"/>
</dbReference>
<proteinExistence type="inferred from homology"/>
<dbReference type="GO" id="GO:0030435">
    <property type="term" value="P:sporulation resulting in formation of a cellular spore"/>
    <property type="evidence" value="ECO:0007669"/>
    <property type="project" value="UniProtKB-KW"/>
</dbReference>
<dbReference type="PANTHER" id="PTHR35526:SF3">
    <property type="entry name" value="ANTI-SIGMA-F FACTOR RSBW"/>
    <property type="match status" value="1"/>
</dbReference>
<dbReference type="Pfam" id="PF13581">
    <property type="entry name" value="HATPase_c_2"/>
    <property type="match status" value="1"/>
</dbReference>
<dbReference type="GO" id="GO:0004674">
    <property type="term" value="F:protein serine/threonine kinase activity"/>
    <property type="evidence" value="ECO:0007669"/>
    <property type="project" value="UniProtKB-KW"/>
</dbReference>
<accession>A0A6I0F0B2</accession>
<sequence length="146" mass="16115">MSKVNRVKMQFPSHPENVSLARVVVATMMSSLDFTLTNLDDVKVAVSEAVSNSIMHGYQNESNGLIDLTIAVDGNGLEVIVEDRGQGIVDIEKAMEASYSTEPDRMGLGFVFMQSFMDELEVLSEVGKGTRVRLYKSVPQLQRSLQ</sequence>
<dbReference type="GO" id="GO:0030436">
    <property type="term" value="P:asexual sporulation"/>
    <property type="evidence" value="ECO:0007669"/>
    <property type="project" value="UniProtKB-UniRule"/>
</dbReference>
<dbReference type="EC" id="2.7.11.1" evidence="7"/>
<dbReference type="InterPro" id="IPR036890">
    <property type="entry name" value="HATPase_C_sf"/>
</dbReference>
<dbReference type="InterPro" id="IPR003594">
    <property type="entry name" value="HATPase_dom"/>
</dbReference>
<keyword evidence="10" id="KW-1185">Reference proteome</keyword>
<keyword evidence="5 7" id="KW-0067">ATP-binding</keyword>
<dbReference type="HAMAP" id="MF_00637">
    <property type="entry name" value="Anti_sigma_F"/>
    <property type="match status" value="1"/>
</dbReference>
<dbReference type="GO" id="GO:0016989">
    <property type="term" value="F:sigma factor antagonist activity"/>
    <property type="evidence" value="ECO:0007669"/>
    <property type="project" value="InterPro"/>
</dbReference>
<protein>
    <recommendedName>
        <fullName evidence="7">Anti-sigma F factor</fullName>
        <ecNumber evidence="7">2.7.11.1</ecNumber>
    </recommendedName>
    <alternativeName>
        <fullName evidence="7">Stage II sporulation protein AB</fullName>
    </alternativeName>
</protein>
<evidence type="ECO:0000256" key="5">
    <source>
        <dbReference type="ARBA" id="ARBA00022840"/>
    </source>
</evidence>
<evidence type="ECO:0000256" key="1">
    <source>
        <dbReference type="ARBA" id="ARBA00022527"/>
    </source>
</evidence>
<keyword evidence="3 7" id="KW-0547">Nucleotide-binding</keyword>
<evidence type="ECO:0000256" key="2">
    <source>
        <dbReference type="ARBA" id="ARBA00022679"/>
    </source>
</evidence>
<organism evidence="9 10">
    <name type="scientific">Heliorestis acidaminivorans</name>
    <dbReference type="NCBI Taxonomy" id="553427"/>
    <lineage>
        <taxon>Bacteria</taxon>
        <taxon>Bacillati</taxon>
        <taxon>Bacillota</taxon>
        <taxon>Clostridia</taxon>
        <taxon>Eubacteriales</taxon>
        <taxon>Heliobacteriaceae</taxon>
        <taxon>Heliorestis</taxon>
    </lineage>
</organism>
<dbReference type="RefSeq" id="WP_151621173.1">
    <property type="nucleotide sequence ID" value="NZ_WBXO01000010.1"/>
</dbReference>